<proteinExistence type="predicted"/>
<dbReference type="AlphaFoldDB" id="A0A4Y2WIQ1"/>
<dbReference type="Proteomes" id="UP000499080">
    <property type="component" value="Unassembled WGS sequence"/>
</dbReference>
<name>A0A4Y2WIQ1_ARAVE</name>
<evidence type="ECO:0000313" key="1">
    <source>
        <dbReference type="EMBL" id="GBO36250.1"/>
    </source>
</evidence>
<organism evidence="1 2">
    <name type="scientific">Araneus ventricosus</name>
    <name type="common">Orbweaver spider</name>
    <name type="synonym">Epeira ventricosa</name>
    <dbReference type="NCBI Taxonomy" id="182803"/>
    <lineage>
        <taxon>Eukaryota</taxon>
        <taxon>Metazoa</taxon>
        <taxon>Ecdysozoa</taxon>
        <taxon>Arthropoda</taxon>
        <taxon>Chelicerata</taxon>
        <taxon>Arachnida</taxon>
        <taxon>Araneae</taxon>
        <taxon>Araneomorphae</taxon>
        <taxon>Entelegynae</taxon>
        <taxon>Araneoidea</taxon>
        <taxon>Araneidae</taxon>
        <taxon>Araneus</taxon>
    </lineage>
</organism>
<reference evidence="1 2" key="1">
    <citation type="journal article" date="2019" name="Sci. Rep.">
        <title>Orb-weaving spider Araneus ventricosus genome elucidates the spidroin gene catalogue.</title>
        <authorList>
            <person name="Kono N."/>
            <person name="Nakamura H."/>
            <person name="Ohtoshi R."/>
            <person name="Moran D.A.P."/>
            <person name="Shinohara A."/>
            <person name="Yoshida Y."/>
            <person name="Fujiwara M."/>
            <person name="Mori M."/>
            <person name="Tomita M."/>
            <person name="Arakawa K."/>
        </authorList>
    </citation>
    <scope>NUCLEOTIDE SEQUENCE [LARGE SCALE GENOMIC DNA]</scope>
</reference>
<protein>
    <submittedName>
        <fullName evidence="1">Uncharacterized protein</fullName>
    </submittedName>
</protein>
<gene>
    <name evidence="1" type="ORF">AVEN_167879_1</name>
</gene>
<keyword evidence="2" id="KW-1185">Reference proteome</keyword>
<comment type="caution">
    <text evidence="1">The sequence shown here is derived from an EMBL/GenBank/DDBJ whole genome shotgun (WGS) entry which is preliminary data.</text>
</comment>
<accession>A0A4Y2WIQ1</accession>
<dbReference type="EMBL" id="BGPR01060380">
    <property type="protein sequence ID" value="GBO36250.1"/>
    <property type="molecule type" value="Genomic_DNA"/>
</dbReference>
<sequence length="120" mass="13335">MARPTEITCVHQAFSGKILSKTTAHYFSCTATSHEVCVQYPTSINVLQAANSFSAILPSNDPVEIERVYEALILIRSVYMVDLCSLTCASQVPKLRFYHQTIMVMRYGTVTTTEPEPVAT</sequence>
<evidence type="ECO:0000313" key="2">
    <source>
        <dbReference type="Proteomes" id="UP000499080"/>
    </source>
</evidence>